<feature type="compositionally biased region" description="Polar residues" evidence="1">
    <location>
        <begin position="18"/>
        <end position="27"/>
    </location>
</feature>
<reference evidence="3" key="1">
    <citation type="journal article" date="2017" name="bioRxiv">
        <title>Conservation of a gene cluster reveals novel cercosporin biosynthetic mechanisms and extends production to the genus Colletotrichum.</title>
        <authorList>
            <person name="de Jonge R."/>
            <person name="Ebert M.K."/>
            <person name="Huitt-Roehl C.R."/>
            <person name="Pal P."/>
            <person name="Suttle J.C."/>
            <person name="Spanner R.E."/>
            <person name="Neubauer J.D."/>
            <person name="Jurick W.M.II."/>
            <person name="Stott K.A."/>
            <person name="Secor G.A."/>
            <person name="Thomma B.P.H.J."/>
            <person name="Van de Peer Y."/>
            <person name="Townsend C.A."/>
            <person name="Bolton M.D."/>
        </authorList>
    </citation>
    <scope>NUCLEOTIDE SEQUENCE [LARGE SCALE GENOMIC DNA]</scope>
    <source>
        <strain evidence="3">CBS538.71</strain>
    </source>
</reference>
<dbReference type="EMBL" id="PNEN01000541">
    <property type="protein sequence ID" value="PPJ55368.1"/>
    <property type="molecule type" value="Genomic_DNA"/>
</dbReference>
<sequence length="223" mass="25180">MRVCNSSRTLGAFVTPTSTTTFHQSNSTPPPTAITTRHRSPDFIAPNSVEMASPNKHDSPIQAGLDESAELDRRIKGLPQELQDEILGLTVAIEPASVDIDRSYKPPWQLAINKALRQKVAQKYYSSTLFVTVVNDRDEIAILNWLSSLSADHRHLISEIRLCLGHNCTMCNHFDPNTMRDLRKRIWLGVHRQIISDLRVGGRVFKGKKIVEDDQGNTREVWL</sequence>
<evidence type="ECO:0000313" key="3">
    <source>
        <dbReference type="Proteomes" id="UP000237631"/>
    </source>
</evidence>
<dbReference type="OrthoDB" id="3650750at2759"/>
<proteinExistence type="predicted"/>
<accession>A0A2S6C6K3</accession>
<evidence type="ECO:0000256" key="1">
    <source>
        <dbReference type="SAM" id="MobiDB-lite"/>
    </source>
</evidence>
<name>A0A2S6C6K3_9PEZI</name>
<dbReference type="Proteomes" id="UP000237631">
    <property type="component" value="Unassembled WGS sequence"/>
</dbReference>
<organism evidence="2 3">
    <name type="scientific">Cercospora berteroae</name>
    <dbReference type="NCBI Taxonomy" id="357750"/>
    <lineage>
        <taxon>Eukaryota</taxon>
        <taxon>Fungi</taxon>
        <taxon>Dikarya</taxon>
        <taxon>Ascomycota</taxon>
        <taxon>Pezizomycotina</taxon>
        <taxon>Dothideomycetes</taxon>
        <taxon>Dothideomycetidae</taxon>
        <taxon>Mycosphaerellales</taxon>
        <taxon>Mycosphaerellaceae</taxon>
        <taxon>Cercospora</taxon>
    </lineage>
</organism>
<dbReference type="AlphaFoldDB" id="A0A2S6C6K3"/>
<protein>
    <submittedName>
        <fullName evidence="2">Uncharacterized protein</fullName>
    </submittedName>
</protein>
<feature type="region of interest" description="Disordered" evidence="1">
    <location>
        <begin position="18"/>
        <end position="37"/>
    </location>
</feature>
<comment type="caution">
    <text evidence="2">The sequence shown here is derived from an EMBL/GenBank/DDBJ whole genome shotgun (WGS) entry which is preliminary data.</text>
</comment>
<gene>
    <name evidence="2" type="ORF">CBER1_08697</name>
</gene>
<evidence type="ECO:0000313" key="2">
    <source>
        <dbReference type="EMBL" id="PPJ55368.1"/>
    </source>
</evidence>
<keyword evidence="3" id="KW-1185">Reference proteome</keyword>